<reference evidence="1 2" key="1">
    <citation type="submission" date="2013-08" db="EMBL/GenBank/DDBJ databases">
        <authorList>
            <person name="Weinstock G."/>
            <person name="Sodergren E."/>
            <person name="Wylie T."/>
            <person name="Fulton L."/>
            <person name="Fulton R."/>
            <person name="Fronick C."/>
            <person name="O'Laughlin M."/>
            <person name="Godfrey J."/>
            <person name="Miner T."/>
            <person name="Herter B."/>
            <person name="Appelbaum E."/>
            <person name="Cordes M."/>
            <person name="Lek S."/>
            <person name="Wollam A."/>
            <person name="Pepin K.H."/>
            <person name="Palsikar V.B."/>
            <person name="Mitreva M."/>
            <person name="Wilson R.K."/>
        </authorList>
    </citation>
    <scope>NUCLEOTIDE SEQUENCE [LARGE SCALE GENOMIC DNA]</scope>
    <source>
        <strain evidence="1 2">ATCC 15930</strain>
    </source>
</reference>
<comment type="caution">
    <text evidence="1">The sequence shown here is derived from an EMBL/GenBank/DDBJ whole genome shotgun (WGS) entry which is preliminary data.</text>
</comment>
<proteinExistence type="predicted"/>
<dbReference type="EMBL" id="JNGW01000033">
    <property type="protein sequence ID" value="KDR53044.1"/>
    <property type="molecule type" value="Genomic_DNA"/>
</dbReference>
<dbReference type="HOGENOM" id="CLU_3255777_0_0_10"/>
<name>A0A069QLY1_HOYLO</name>
<protein>
    <submittedName>
        <fullName evidence="1">Uncharacterized protein</fullName>
    </submittedName>
</protein>
<dbReference type="Proteomes" id="UP000027442">
    <property type="component" value="Unassembled WGS sequence"/>
</dbReference>
<dbReference type="AlphaFoldDB" id="A0A069QLY1"/>
<accession>A0A069QLY1</accession>
<organism evidence="1 2">
    <name type="scientific">Hoylesella loescheii DSM 19665 = JCM 12249 = ATCC 15930</name>
    <dbReference type="NCBI Taxonomy" id="1122985"/>
    <lineage>
        <taxon>Bacteria</taxon>
        <taxon>Pseudomonadati</taxon>
        <taxon>Bacteroidota</taxon>
        <taxon>Bacteroidia</taxon>
        <taxon>Bacteroidales</taxon>
        <taxon>Prevotellaceae</taxon>
        <taxon>Hoylesella</taxon>
    </lineage>
</organism>
<keyword evidence="2" id="KW-1185">Reference proteome</keyword>
<dbReference type="PATRIC" id="fig|1122985.7.peg.911"/>
<evidence type="ECO:0000313" key="2">
    <source>
        <dbReference type="Proteomes" id="UP000027442"/>
    </source>
</evidence>
<evidence type="ECO:0000313" key="1">
    <source>
        <dbReference type="EMBL" id="KDR53044.1"/>
    </source>
</evidence>
<sequence length="42" mass="5022">MPYKKTNALRLLFNVGIQRSYSLTYKRYIMKKRLMHLVSTAS</sequence>
<gene>
    <name evidence="1" type="ORF">HMPREF1991_00879</name>
</gene>